<organism evidence="3 4">
    <name type="scientific">Kribbella hippodromi</name>
    <dbReference type="NCBI Taxonomy" id="434347"/>
    <lineage>
        <taxon>Bacteria</taxon>
        <taxon>Bacillati</taxon>
        <taxon>Actinomycetota</taxon>
        <taxon>Actinomycetes</taxon>
        <taxon>Propionibacteriales</taxon>
        <taxon>Kribbellaceae</taxon>
        <taxon>Kribbella</taxon>
    </lineage>
</organism>
<evidence type="ECO:0000256" key="1">
    <source>
        <dbReference type="SAM" id="MobiDB-lite"/>
    </source>
</evidence>
<evidence type="ECO:0000313" key="4">
    <source>
        <dbReference type="Proteomes" id="UP001501705"/>
    </source>
</evidence>
<sequence>MADKPESGRSGNGDGFCGIDPAVLGGVIKDLTAIEAAITTEAPRLKAEFDKVGVPASPITDLNGIARWLHEQLPMLRRRHSAAALLASQGLSFTPNTSLLSIPEDSGDAAKQAGNLAAANTKAGLRGKPGGRDGLVAAVSALERIRSAKGRLNPDDVLFLEAYYSRLGEDVYKLPGYLGNDNNWIAPTRTSYTPGEVIPNSLDPRVRAKLAAATAGALLALSDESRGGGWNHLPAFVREAAGDNFDGHPLHDGGWAPEGGEKAGPFAEFLAESAPLDRPGLVLSKRLAISAAASIPAYKRLQRPNSYLTPQSDQLARVFFHFSSRNEQAMHDLLTGQNMDQPADVQKGIYKGYTTSKDFLVALTTHVWSDGGKAVSETINWIADAKRSTSHARQLLAIQAWGSVFDTLTESSVVKAELDMQSGETRVIDVLAKVTPPALGVVSPEIARSLARGAAAFLDDLGNDESKELASGRLFTLVATDPVAAESLAGAIYLSNVAGIHDTLKHPVGGRYVVGADPAGRLQALLESAFVNVAVELNADRTEAAQAADALRAKALGAAAGFVTKGLDAELPSFPGLDPVDLLDRMLGRLSSGDADPAQPQTVTFDGINPTGATGGPLIVRYNFTKALIESGHLRVEDLPDELRHSGHPPRLRSPAEIPSDERSTLEALYIDAVSTVPGAAKKLESYLTEYRLVSSKVLLNRQNDNLFK</sequence>
<evidence type="ECO:0000313" key="3">
    <source>
        <dbReference type="EMBL" id="GAA1559687.1"/>
    </source>
</evidence>
<dbReference type="Pfam" id="PF23275">
    <property type="entry name" value="TPR_23"/>
    <property type="match status" value="1"/>
</dbReference>
<evidence type="ECO:0000259" key="2">
    <source>
        <dbReference type="Pfam" id="PF23275"/>
    </source>
</evidence>
<name>A0ABN2CMY3_9ACTN</name>
<dbReference type="Proteomes" id="UP001501705">
    <property type="component" value="Unassembled WGS sequence"/>
</dbReference>
<feature type="region of interest" description="Disordered" evidence="1">
    <location>
        <begin position="641"/>
        <end position="660"/>
    </location>
</feature>
<reference evidence="3 4" key="1">
    <citation type="journal article" date="2019" name="Int. J. Syst. Evol. Microbiol.">
        <title>The Global Catalogue of Microorganisms (GCM) 10K type strain sequencing project: providing services to taxonomists for standard genome sequencing and annotation.</title>
        <authorList>
            <consortium name="The Broad Institute Genomics Platform"/>
            <consortium name="The Broad Institute Genome Sequencing Center for Infectious Disease"/>
            <person name="Wu L."/>
            <person name="Ma J."/>
        </authorList>
    </citation>
    <scope>NUCLEOTIDE SEQUENCE [LARGE SCALE GENOMIC DNA]</scope>
    <source>
        <strain evidence="3 4">JCM 15572</strain>
    </source>
</reference>
<gene>
    <name evidence="3" type="ORF">GCM10009804_15650</name>
</gene>
<comment type="caution">
    <text evidence="3">The sequence shown here is derived from an EMBL/GenBank/DDBJ whole genome shotgun (WGS) entry which is preliminary data.</text>
</comment>
<proteinExistence type="predicted"/>
<feature type="domain" description="TPR repeat" evidence="2">
    <location>
        <begin position="224"/>
        <end position="381"/>
    </location>
</feature>
<keyword evidence="4" id="KW-1185">Reference proteome</keyword>
<dbReference type="InterPro" id="IPR057037">
    <property type="entry name" value="TPR_rep_actino"/>
</dbReference>
<dbReference type="EMBL" id="BAAAPH010000004">
    <property type="protein sequence ID" value="GAA1559687.1"/>
    <property type="molecule type" value="Genomic_DNA"/>
</dbReference>
<accession>A0ABN2CMY3</accession>
<protein>
    <recommendedName>
        <fullName evidence="2">TPR repeat domain-containing protein</fullName>
    </recommendedName>
</protein>
<dbReference type="RefSeq" id="WP_344232684.1">
    <property type="nucleotide sequence ID" value="NZ_BAAAPH010000004.1"/>
</dbReference>